<evidence type="ECO:0000313" key="8">
    <source>
        <dbReference type="Proteomes" id="UP001150538"/>
    </source>
</evidence>
<name>A0A9W8A4C1_9FUNG</name>
<feature type="compositionally biased region" description="Basic residues" evidence="5">
    <location>
        <begin position="125"/>
        <end position="138"/>
    </location>
</feature>
<keyword evidence="2" id="KW-0863">Zinc-finger</keyword>
<dbReference type="GO" id="GO:0006355">
    <property type="term" value="P:regulation of DNA-templated transcription"/>
    <property type="evidence" value="ECO:0007669"/>
    <property type="project" value="TreeGrafter"/>
</dbReference>
<dbReference type="InterPro" id="IPR013083">
    <property type="entry name" value="Znf_RING/FYVE/PHD"/>
</dbReference>
<gene>
    <name evidence="7" type="primary">SET3</name>
    <name evidence="7" type="ORF">H4219_002341</name>
</gene>
<evidence type="ECO:0000256" key="3">
    <source>
        <dbReference type="ARBA" id="ARBA00022833"/>
    </source>
</evidence>
<protein>
    <submittedName>
        <fullName evidence="7">SET domain-containing protein 3</fullName>
    </submittedName>
</protein>
<dbReference type="Pfam" id="PF20826">
    <property type="entry name" value="PHD_5"/>
    <property type="match status" value="1"/>
</dbReference>
<dbReference type="SUPFAM" id="SSF82199">
    <property type="entry name" value="SET domain"/>
    <property type="match status" value="1"/>
</dbReference>
<dbReference type="InterPro" id="IPR001965">
    <property type="entry name" value="Znf_PHD"/>
</dbReference>
<dbReference type="Pfam" id="PF00856">
    <property type="entry name" value="SET"/>
    <property type="match status" value="1"/>
</dbReference>
<feature type="compositionally biased region" description="Basic and acidic residues" evidence="5">
    <location>
        <begin position="671"/>
        <end position="680"/>
    </location>
</feature>
<dbReference type="GO" id="GO:0006325">
    <property type="term" value="P:chromatin organization"/>
    <property type="evidence" value="ECO:0007669"/>
    <property type="project" value="UniProtKB-KW"/>
</dbReference>
<keyword evidence="4" id="KW-0156">Chromatin regulator</keyword>
<dbReference type="OrthoDB" id="79252at2759"/>
<feature type="compositionally biased region" description="Basic residues" evidence="5">
    <location>
        <begin position="462"/>
        <end position="472"/>
    </location>
</feature>
<feature type="compositionally biased region" description="Polar residues" evidence="5">
    <location>
        <begin position="626"/>
        <end position="637"/>
    </location>
</feature>
<feature type="compositionally biased region" description="Basic and acidic residues" evidence="5">
    <location>
        <begin position="645"/>
        <end position="658"/>
    </location>
</feature>
<feature type="compositionally biased region" description="Polar residues" evidence="5">
    <location>
        <begin position="609"/>
        <end position="618"/>
    </location>
</feature>
<dbReference type="EMBL" id="JANBPU010000036">
    <property type="protein sequence ID" value="KAJ1918891.1"/>
    <property type="molecule type" value="Genomic_DNA"/>
</dbReference>
<keyword evidence="1" id="KW-0479">Metal-binding</keyword>
<dbReference type="SUPFAM" id="SSF57903">
    <property type="entry name" value="FYVE/PHD zinc finger"/>
    <property type="match status" value="1"/>
</dbReference>
<accession>A0A9W8A4C1</accession>
<dbReference type="PANTHER" id="PTHR46462">
    <property type="entry name" value="UPSET, ISOFORM A"/>
    <property type="match status" value="1"/>
</dbReference>
<dbReference type="InterPro" id="IPR046341">
    <property type="entry name" value="SET_dom_sf"/>
</dbReference>
<feature type="compositionally biased region" description="Polar residues" evidence="5">
    <location>
        <begin position="1114"/>
        <end position="1128"/>
    </location>
</feature>
<sequence length="1163" mass="128524">MSPPKEVEQGENSDPLPEEQGEIRCICGFSDDDGYTVQCENCNVWQHVVCVINENENVPDEYLCEICEPRQLDAKKARERQLARIDEEYQSSQESRRRGHGSVNRSRKALPANDDIHQSTSGIERRRKSSTIKQRGRPPKPTSINTSFDDHQPHDNIDSSAHSVSTDRVSALSERFAADSEKVLEVFNETVRKFGLDNVEIEGNKPFVHVSNSLSVLAPETVNSTVALHTGTGLGSDPPMKGVFITEPILEGSYIGEYKGQVDIKSSYTDDPKNYFNLLKTSRPYIAFYPNLELYIDPRKHGGKLRHLRKSCKPNTSLRCTYYKDSQDSFIHLGVFALRNIERDEELTIGWSWETGDVPNIVNRSQPEISQYLSTPEGRRLSKIWRQAFTGYSCGCNHKHDCKVTKLLKIFGVNSGSSTSPSSGSTNGHRRKKSNQSKSSIKPQTPSSPLGSSFNMVELGKPRKPTKVSPGHRRSESPLTKKIHIDEDRVQGDSKGHKRKSHSPESIRHSSPYLEDQHVKDNSDLRSKDGDPSNADKRRRRATDIGHSNSTNGKYVRKGSAPNAPLKKVWLKQYLEKIAFEKSLSQQDVSDGPFLDKGNKPHKKEKPQDQVQAESSIPQKVPPLASPSSQTTLQTVPKSAIAIEDYSKGDQIENHENIKIAPAHDLSSMDGETKKSDPSKQKKPSLTDIKEHPKDASDDNGRKSNAATIQVKRKGEESKDQKEDKQQPQPQPQKHRLTLSEYTKLRRLSHNVSQTSEQTKKKESGATDGESLKQPSTQQISTLESEKQSPSEHKAEDKIKDQIKPDSDKQPAEPSTVNEPTTADPAADKPAPRVKMSLQEYNRRRVAVGSNSDQTANSDKPKPEASNDISDIIQQELAGIVDPTFLSKKENGPPPTTPSPSSSGAIVKRHTTSLTTTSLLQSPPNKSEVKTGESLSFGKVPLKASEISADHTRRPHTPPPSTNDRLGPMHSKIGPRDGRRGPEDPNNHQSQRQMGPDGSAFSPVPPPPPPPPPMHGSRYNDQGRKPDRDHYGGGPYTGRDRYDYGYEAGSGPYSGGSRSSTSGPYPPGSEYSGGGSYRPERGPPPPPPSSSSQVPGKGHRGFLPPSHWDRNRRSSPIYTSHYSRNSNNRFHDQRGPSPQKAYDHTGGGGASSPHHSGPHGAPK</sequence>
<keyword evidence="8" id="KW-1185">Reference proteome</keyword>
<dbReference type="InterPro" id="IPR001214">
    <property type="entry name" value="SET_dom"/>
</dbReference>
<feature type="compositionally biased region" description="Pro residues" evidence="5">
    <location>
        <begin position="1003"/>
        <end position="1014"/>
    </location>
</feature>
<feature type="compositionally biased region" description="Basic and acidic residues" evidence="5">
    <location>
        <begin position="148"/>
        <end position="157"/>
    </location>
</feature>
<feature type="compositionally biased region" description="Low complexity" evidence="5">
    <location>
        <begin position="1049"/>
        <end position="1063"/>
    </location>
</feature>
<dbReference type="GO" id="GO:0034967">
    <property type="term" value="C:Set3 complex"/>
    <property type="evidence" value="ECO:0007669"/>
    <property type="project" value="TreeGrafter"/>
</dbReference>
<feature type="compositionally biased region" description="Basic and acidic residues" evidence="5">
    <location>
        <begin position="483"/>
        <end position="495"/>
    </location>
</feature>
<feature type="compositionally biased region" description="Polar residues" evidence="5">
    <location>
        <begin position="436"/>
        <end position="455"/>
    </location>
</feature>
<feature type="compositionally biased region" description="Polar residues" evidence="5">
    <location>
        <begin position="849"/>
        <end position="858"/>
    </location>
</feature>
<dbReference type="Gene3D" id="3.30.40.10">
    <property type="entry name" value="Zinc/RING finger domain, C3HC4 (zinc finger)"/>
    <property type="match status" value="1"/>
</dbReference>
<dbReference type="Gene3D" id="2.170.270.10">
    <property type="entry name" value="SET domain"/>
    <property type="match status" value="1"/>
</dbReference>
<evidence type="ECO:0000256" key="4">
    <source>
        <dbReference type="ARBA" id="ARBA00022853"/>
    </source>
</evidence>
<evidence type="ECO:0000256" key="5">
    <source>
        <dbReference type="SAM" id="MobiDB-lite"/>
    </source>
</evidence>
<feature type="compositionally biased region" description="Basic and acidic residues" evidence="5">
    <location>
        <begin position="515"/>
        <end position="536"/>
    </location>
</feature>
<dbReference type="AlphaFoldDB" id="A0A9W8A4C1"/>
<feature type="domain" description="SET" evidence="6">
    <location>
        <begin position="206"/>
        <end position="352"/>
    </location>
</feature>
<dbReference type="PROSITE" id="PS50280">
    <property type="entry name" value="SET"/>
    <property type="match status" value="1"/>
</dbReference>
<feature type="compositionally biased region" description="Basic and acidic residues" evidence="5">
    <location>
        <begin position="688"/>
        <end position="702"/>
    </location>
</feature>
<dbReference type="InterPro" id="IPR011011">
    <property type="entry name" value="Znf_FYVE_PHD"/>
</dbReference>
<dbReference type="PROSITE" id="PS01359">
    <property type="entry name" value="ZF_PHD_1"/>
    <property type="match status" value="1"/>
</dbReference>
<dbReference type="SMART" id="SM00249">
    <property type="entry name" value="PHD"/>
    <property type="match status" value="1"/>
</dbReference>
<evidence type="ECO:0000259" key="6">
    <source>
        <dbReference type="PROSITE" id="PS50280"/>
    </source>
</evidence>
<dbReference type="SMART" id="SM00317">
    <property type="entry name" value="SET"/>
    <property type="match status" value="1"/>
</dbReference>
<evidence type="ECO:0000256" key="1">
    <source>
        <dbReference type="ARBA" id="ARBA00022723"/>
    </source>
</evidence>
<feature type="region of interest" description="Disordered" evidence="5">
    <location>
        <begin position="588"/>
        <end position="1163"/>
    </location>
</feature>
<feature type="compositionally biased region" description="Basic and acidic residues" evidence="5">
    <location>
        <begin position="713"/>
        <end position="726"/>
    </location>
</feature>
<proteinExistence type="predicted"/>
<feature type="compositionally biased region" description="Low complexity" evidence="5">
    <location>
        <begin position="912"/>
        <end position="922"/>
    </location>
</feature>
<feature type="compositionally biased region" description="Basic and acidic residues" evidence="5">
    <location>
        <begin position="1021"/>
        <end position="1031"/>
    </location>
</feature>
<comment type="caution">
    <text evidence="7">The sequence shown here is derived from an EMBL/GenBank/DDBJ whole genome shotgun (WGS) entry which is preliminary data.</text>
</comment>
<keyword evidence="3" id="KW-0862">Zinc</keyword>
<feature type="compositionally biased region" description="Basic residues" evidence="5">
    <location>
        <begin position="97"/>
        <end position="108"/>
    </location>
</feature>
<evidence type="ECO:0000256" key="2">
    <source>
        <dbReference type="ARBA" id="ARBA00022771"/>
    </source>
</evidence>
<feature type="region of interest" description="Disordered" evidence="5">
    <location>
        <begin position="85"/>
        <end position="165"/>
    </location>
</feature>
<feature type="compositionally biased region" description="Low complexity" evidence="5">
    <location>
        <begin position="1151"/>
        <end position="1163"/>
    </location>
</feature>
<feature type="region of interest" description="Disordered" evidence="5">
    <location>
        <begin position="414"/>
        <end position="561"/>
    </location>
</feature>
<feature type="compositionally biased region" description="Basic and acidic residues" evidence="5">
    <location>
        <begin position="784"/>
        <end position="811"/>
    </location>
</feature>
<evidence type="ECO:0000313" key="7">
    <source>
        <dbReference type="EMBL" id="KAJ1918891.1"/>
    </source>
</evidence>
<dbReference type="Proteomes" id="UP001150538">
    <property type="component" value="Unassembled WGS sequence"/>
</dbReference>
<dbReference type="GO" id="GO:0008270">
    <property type="term" value="F:zinc ion binding"/>
    <property type="evidence" value="ECO:0007669"/>
    <property type="project" value="UniProtKB-KW"/>
</dbReference>
<feature type="compositionally biased region" description="Basic and acidic residues" evidence="5">
    <location>
        <begin position="974"/>
        <end position="986"/>
    </location>
</feature>
<feature type="compositionally biased region" description="Polar residues" evidence="5">
    <location>
        <begin position="773"/>
        <end position="783"/>
    </location>
</feature>
<dbReference type="InterPro" id="IPR019786">
    <property type="entry name" value="Zinc_finger_PHD-type_CS"/>
</dbReference>
<organism evidence="7 8">
    <name type="scientific">Mycoemilia scoparia</name>
    <dbReference type="NCBI Taxonomy" id="417184"/>
    <lineage>
        <taxon>Eukaryota</taxon>
        <taxon>Fungi</taxon>
        <taxon>Fungi incertae sedis</taxon>
        <taxon>Zoopagomycota</taxon>
        <taxon>Kickxellomycotina</taxon>
        <taxon>Kickxellomycetes</taxon>
        <taxon>Kickxellales</taxon>
        <taxon>Kickxellaceae</taxon>
        <taxon>Mycoemilia</taxon>
    </lineage>
</organism>
<feature type="compositionally biased region" description="Low complexity" evidence="5">
    <location>
        <begin position="414"/>
        <end position="427"/>
    </location>
</feature>
<dbReference type="CDD" id="cd15550">
    <property type="entry name" value="PHD_MLL5"/>
    <property type="match status" value="1"/>
</dbReference>
<dbReference type="GO" id="GO:0070210">
    <property type="term" value="C:Rpd3L-Expanded complex"/>
    <property type="evidence" value="ECO:0007669"/>
    <property type="project" value="TreeGrafter"/>
</dbReference>
<dbReference type="PANTHER" id="PTHR46462:SF3">
    <property type="entry name" value="UPSET, ISOFORM A"/>
    <property type="match status" value="1"/>
</dbReference>
<reference evidence="7" key="1">
    <citation type="submission" date="2022-07" db="EMBL/GenBank/DDBJ databases">
        <title>Phylogenomic reconstructions and comparative analyses of Kickxellomycotina fungi.</title>
        <authorList>
            <person name="Reynolds N.K."/>
            <person name="Stajich J.E."/>
            <person name="Barry K."/>
            <person name="Grigoriev I.V."/>
            <person name="Crous P."/>
            <person name="Smith M.E."/>
        </authorList>
    </citation>
    <scope>NUCLEOTIDE SEQUENCE</scope>
    <source>
        <strain evidence="7">NBRC 100468</strain>
    </source>
</reference>